<dbReference type="InterPro" id="IPR020945">
    <property type="entry name" value="DMSO/NO3_reduct_chaperone"/>
</dbReference>
<dbReference type="InterPro" id="IPR050289">
    <property type="entry name" value="TorD/DmsD_chaperones"/>
</dbReference>
<dbReference type="InterPro" id="IPR036411">
    <property type="entry name" value="TorD-like_sf"/>
</dbReference>
<proteinExistence type="predicted"/>
<dbReference type="SUPFAM" id="SSF89155">
    <property type="entry name" value="TorD-like"/>
    <property type="match status" value="1"/>
</dbReference>
<sequence length="212" mass="23860">MEEELRAREGLYSLLRALFSYPLTYEVVDAIKSLTVMPDSPLASGLEQMQSRLQEPVDRGALIEALNVEMTRLMEGPGRVPAPPFASFYLHGGQLMGPAATAARQLYLKWQAIPETGWQIPADHIAIELGFLAYLARHACEATAPEERIRALQASLDFLRHHVWNWLPGFCQALKEASTDPFFTGLAEFTQEAVRLDLQWLEELLVEEAHRS</sequence>
<dbReference type="EMBL" id="BEHY01000004">
    <property type="protein sequence ID" value="GBD08129.1"/>
    <property type="molecule type" value="Genomic_DNA"/>
</dbReference>
<reference evidence="3" key="1">
    <citation type="submission" date="2017-09" db="EMBL/GenBank/DDBJ databases">
        <title>Metaegenomics of thermophilic ammonia-oxidizing enrichment culture.</title>
        <authorList>
            <person name="Kato S."/>
            <person name="Suzuki K."/>
        </authorList>
    </citation>
    <scope>NUCLEOTIDE SEQUENCE [LARGE SCALE GENOMIC DNA]</scope>
</reference>
<evidence type="ECO:0000313" key="3">
    <source>
        <dbReference type="Proteomes" id="UP000236642"/>
    </source>
</evidence>
<dbReference type="Gene3D" id="1.10.3480.10">
    <property type="entry name" value="TorD-like"/>
    <property type="match status" value="1"/>
</dbReference>
<keyword evidence="1" id="KW-0143">Chaperone</keyword>
<name>A0A2H5Y3W1_9CHLR</name>
<gene>
    <name evidence="2" type="primary">torD</name>
    <name evidence="2" type="ORF">HRbin22_00362</name>
</gene>
<comment type="caution">
    <text evidence="2">The sequence shown here is derived from an EMBL/GenBank/DDBJ whole genome shotgun (WGS) entry which is preliminary data.</text>
</comment>
<dbReference type="Proteomes" id="UP000236642">
    <property type="component" value="Unassembled WGS sequence"/>
</dbReference>
<evidence type="ECO:0000313" key="2">
    <source>
        <dbReference type="EMBL" id="GBD08129.1"/>
    </source>
</evidence>
<protein>
    <submittedName>
        <fullName evidence="2">Chaperone protein TorD</fullName>
    </submittedName>
</protein>
<dbReference type="PANTHER" id="PTHR34227:SF1">
    <property type="entry name" value="DIMETHYL SULFOXIDE REDUCTASE CHAPERONE-RELATED"/>
    <property type="match status" value="1"/>
</dbReference>
<accession>A0A2H5Y3W1</accession>
<evidence type="ECO:0000256" key="1">
    <source>
        <dbReference type="ARBA" id="ARBA00023186"/>
    </source>
</evidence>
<organism evidence="2 3">
    <name type="scientific">Candidatus Thermoflexus japonica</name>
    <dbReference type="NCBI Taxonomy" id="2035417"/>
    <lineage>
        <taxon>Bacteria</taxon>
        <taxon>Bacillati</taxon>
        <taxon>Chloroflexota</taxon>
        <taxon>Thermoflexia</taxon>
        <taxon>Thermoflexales</taxon>
        <taxon>Thermoflexaceae</taxon>
        <taxon>Thermoflexus</taxon>
    </lineage>
</organism>
<dbReference type="Pfam" id="PF02613">
    <property type="entry name" value="Nitrate_red_del"/>
    <property type="match status" value="1"/>
</dbReference>
<dbReference type="AlphaFoldDB" id="A0A2H5Y3W1"/>
<dbReference type="PANTHER" id="PTHR34227">
    <property type="entry name" value="CHAPERONE PROTEIN YCDY"/>
    <property type="match status" value="1"/>
</dbReference>